<dbReference type="InterPro" id="IPR011050">
    <property type="entry name" value="Pectin_lyase_fold/virulence"/>
</dbReference>
<evidence type="ECO:0000313" key="2">
    <source>
        <dbReference type="Proteomes" id="UP000310017"/>
    </source>
</evidence>
<accession>A0A5B7SXM2</accession>
<dbReference type="Proteomes" id="UP000310017">
    <property type="component" value="Chromosome"/>
</dbReference>
<dbReference type="Gene3D" id="2.160.20.10">
    <property type="entry name" value="Single-stranded right-handed beta-helix, Pectin lyase-like"/>
    <property type="match status" value="2"/>
</dbReference>
<protein>
    <submittedName>
        <fullName evidence="1">Right-handed parallel beta-helix repeat-containing protein</fullName>
    </submittedName>
</protein>
<organism evidence="1 2">
    <name type="scientific">Aggregatimonas sangjinii</name>
    <dbReference type="NCBI Taxonomy" id="2583587"/>
    <lineage>
        <taxon>Bacteria</taxon>
        <taxon>Pseudomonadati</taxon>
        <taxon>Bacteroidota</taxon>
        <taxon>Flavobacteriia</taxon>
        <taxon>Flavobacteriales</taxon>
        <taxon>Flavobacteriaceae</taxon>
        <taxon>Aggregatimonas</taxon>
    </lineage>
</organism>
<evidence type="ECO:0000313" key="1">
    <source>
        <dbReference type="EMBL" id="QCX01953.1"/>
    </source>
</evidence>
<dbReference type="RefSeq" id="WP_138854290.1">
    <property type="nucleotide sequence ID" value="NZ_CP040710.1"/>
</dbReference>
<reference evidence="1 2" key="1">
    <citation type="submission" date="2019-05" db="EMBL/GenBank/DDBJ databases">
        <title>Genome sequencing of F202Z8.</title>
        <authorList>
            <person name="Kwon Y.M."/>
        </authorList>
    </citation>
    <scope>NUCLEOTIDE SEQUENCE [LARGE SCALE GENOMIC DNA]</scope>
    <source>
        <strain evidence="1 2">F202Z8</strain>
    </source>
</reference>
<name>A0A5B7SXM2_9FLAO</name>
<dbReference type="EMBL" id="CP040710">
    <property type="protein sequence ID" value="QCX01953.1"/>
    <property type="molecule type" value="Genomic_DNA"/>
</dbReference>
<dbReference type="KEGG" id="asag:FGM00_18205"/>
<proteinExistence type="predicted"/>
<dbReference type="AlphaFoldDB" id="A0A5B7SXM2"/>
<gene>
    <name evidence="1" type="ORF">FGM00_18205</name>
</gene>
<dbReference type="OrthoDB" id="188639at2"/>
<keyword evidence="2" id="KW-1185">Reference proteome</keyword>
<sequence length="555" mass="62048">MRHLKKYFKWFFLLPVAILVQGIGFSQELPSILTSSKSDDESYLPDFSYAGYGFGEIEIPNLEGSIINASDYGVIANDGLDDSKALRKALEATKDMIGSTILQLPKGRLILSDVLYLERSDFVLRGAGSGADGTEIYCPRPMMYMKDPEVLAELREYLLQFDKRQREPENNIDLPFSQYAWSGGMIWTQVPGERVKSYLGKYDVPETVVAEISSGERGAHKLRAKNISGLQVGDVVQLQLFNKTGSPDSDLVKDMYKNTDVKVGSHHWEFPTLPLVRQEVLVTKIAKNEITIKTPLTVAIAPGYEARMVKWKHLKQVGIEHLRMTFPDASFIAHHVERGFNGIFLTRLYNSWVRDVVIHNADSGILTEEIANVTISDIQTTGGNKAHYTVAMAGVHNVLVDNLKVFNRAEHPLSFNTFSTKNVYRNCEVFVQPVLDQHSGANHQNLFDNITVHLNPNEDGSYPLFAGGGAPYWKPSHGAFSTFWNIKVSLLSGLDSTSPLLLNGMSDGPFARVIGVYGNHPLKIAYGPKAYIENTNNEIVKIPSLYDYQRTARLR</sequence>
<dbReference type="SUPFAM" id="SSF51126">
    <property type="entry name" value="Pectin lyase-like"/>
    <property type="match status" value="1"/>
</dbReference>
<dbReference type="InterPro" id="IPR012334">
    <property type="entry name" value="Pectin_lyas_fold"/>
</dbReference>